<dbReference type="InterPro" id="IPR013538">
    <property type="entry name" value="ASHA1/2-like_C"/>
</dbReference>
<dbReference type="RefSeq" id="WP_216961582.1">
    <property type="nucleotide sequence ID" value="NZ_JAHOPB010000001.1"/>
</dbReference>
<dbReference type="EMBL" id="JAHOPB010000001">
    <property type="protein sequence ID" value="MBU8875015.1"/>
    <property type="molecule type" value="Genomic_DNA"/>
</dbReference>
<comment type="caution">
    <text evidence="2">The sequence shown here is derived from an EMBL/GenBank/DDBJ whole genome shotgun (WGS) entry which is preliminary data.</text>
</comment>
<evidence type="ECO:0000313" key="2">
    <source>
        <dbReference type="EMBL" id="MBU8875015.1"/>
    </source>
</evidence>
<reference evidence="2 3" key="1">
    <citation type="submission" date="2021-06" db="EMBL/GenBank/DDBJ databases">
        <authorList>
            <person name="Lee D.H."/>
        </authorList>
    </citation>
    <scope>NUCLEOTIDE SEQUENCE [LARGE SCALE GENOMIC DNA]</scope>
    <source>
        <strain evidence="2 3">MMS21-HV4-11</strain>
    </source>
</reference>
<keyword evidence="3" id="KW-1185">Reference proteome</keyword>
<evidence type="ECO:0000259" key="1">
    <source>
        <dbReference type="Pfam" id="PF08327"/>
    </source>
</evidence>
<feature type="domain" description="Activator of Hsp90 ATPase homologue 1/2-like C-terminal" evidence="1">
    <location>
        <begin position="22"/>
        <end position="136"/>
    </location>
</feature>
<dbReference type="Pfam" id="PF08327">
    <property type="entry name" value="AHSA1"/>
    <property type="match status" value="1"/>
</dbReference>
<sequence>MSDGAQFTHAHMVRFERRLPGPPAQAWGFLADTGRLPGWYGDGAIEPRVGGAVSLMGGHIRGVVTQWQPPGRIAYTWNVYNPGDATSPYPESYLILTLAAAVEGTTFTLEHLPVQERFVKLNAMGWHTFMDMVEAAVRGDPVHGRDHYMALNARHYGVDLSNPLG</sequence>
<proteinExistence type="predicted"/>
<protein>
    <submittedName>
        <fullName evidence="2">SRPBCC domain-containing protein</fullName>
    </submittedName>
</protein>
<dbReference type="Proteomes" id="UP000727907">
    <property type="component" value="Unassembled WGS sequence"/>
</dbReference>
<evidence type="ECO:0000313" key="3">
    <source>
        <dbReference type="Proteomes" id="UP000727907"/>
    </source>
</evidence>
<accession>A0ABS6ILX1</accession>
<name>A0ABS6ILX1_9HYPH</name>
<organism evidence="2 3">
    <name type="scientific">Reyranella humidisoli</name>
    <dbReference type="NCBI Taxonomy" id="2849149"/>
    <lineage>
        <taxon>Bacteria</taxon>
        <taxon>Pseudomonadati</taxon>
        <taxon>Pseudomonadota</taxon>
        <taxon>Alphaproteobacteria</taxon>
        <taxon>Hyphomicrobiales</taxon>
        <taxon>Reyranellaceae</taxon>
        <taxon>Reyranella</taxon>
    </lineage>
</organism>
<gene>
    <name evidence="2" type="ORF">KQ910_14655</name>
</gene>